<dbReference type="Pfam" id="PF13649">
    <property type="entry name" value="Methyltransf_25"/>
    <property type="match status" value="1"/>
</dbReference>
<dbReference type="EMBL" id="FM178380">
    <property type="protein sequence ID" value="CAQ81457.1"/>
    <property type="molecule type" value="Genomic_DNA"/>
</dbReference>
<name>B6ERX3_ALISL</name>
<gene>
    <name evidence="2" type="ordered locus">VSAL_II0703</name>
</gene>
<dbReference type="AlphaFoldDB" id="B6ERX3"/>
<dbReference type="InterPro" id="IPR041698">
    <property type="entry name" value="Methyltransf_25"/>
</dbReference>
<dbReference type="Gene3D" id="3.40.50.150">
    <property type="entry name" value="Vaccinia Virus protein VP39"/>
    <property type="match status" value="1"/>
</dbReference>
<dbReference type="InterPro" id="IPR029063">
    <property type="entry name" value="SAM-dependent_MTases_sf"/>
</dbReference>
<dbReference type="eggNOG" id="COG2226">
    <property type="taxonomic scope" value="Bacteria"/>
</dbReference>
<evidence type="ECO:0000313" key="3">
    <source>
        <dbReference type="Proteomes" id="UP000001730"/>
    </source>
</evidence>
<dbReference type="HOGENOM" id="CLU_099766_0_0_6"/>
<sequence>MKSKAGKSTLSENKDRAGNNVHLLDRLTIRFFHDERQKQFSGDHARSLGWNSTESQFLRFKTIANALSFENKRVLDLGCGYGDLKTFLDMSCCVKSYVGVDQQSSFIKQAKKQFEQQDNCEFIKGDFSSKKLPVADIVVASGSLNYRARNKTYHAKVIRDMYEKAEEAAIFNLLDSKYFKKSRLLEAHDPKQVFNYCLSLCPNSQLITGYADEDFTIVMRK</sequence>
<protein>
    <recommendedName>
        <fullName evidence="1">Methyltransferase domain-containing protein</fullName>
    </recommendedName>
</protein>
<evidence type="ECO:0000313" key="2">
    <source>
        <dbReference type="EMBL" id="CAQ81457.1"/>
    </source>
</evidence>
<evidence type="ECO:0000259" key="1">
    <source>
        <dbReference type="Pfam" id="PF13649"/>
    </source>
</evidence>
<dbReference type="RefSeq" id="WP_012552007.1">
    <property type="nucleotide sequence ID" value="NC_011313.1"/>
</dbReference>
<dbReference type="Proteomes" id="UP000001730">
    <property type="component" value="Chromosome 2"/>
</dbReference>
<dbReference type="KEGG" id="vsa:VSAL_II0703"/>
<dbReference type="SUPFAM" id="SSF53335">
    <property type="entry name" value="S-adenosyl-L-methionine-dependent methyltransferases"/>
    <property type="match status" value="1"/>
</dbReference>
<reference evidence="2 3" key="1">
    <citation type="journal article" date="2008" name="BMC Genomics">
        <title>The genome sequence of the fish pathogen Aliivibrio salmonicida strain LFI1238 shows extensive evidence of gene decay.</title>
        <authorList>
            <person name="Hjerde E."/>
            <person name="Lorentzen M.S."/>
            <person name="Holden M.T."/>
            <person name="Seeger K."/>
            <person name="Paulsen S."/>
            <person name="Bason N."/>
            <person name="Churcher C."/>
            <person name="Harris D."/>
            <person name="Norbertczak H."/>
            <person name="Quail M.A."/>
            <person name="Sanders S."/>
            <person name="Thurston S."/>
            <person name="Parkhill J."/>
            <person name="Willassen N.P."/>
            <person name="Thomson N.R."/>
        </authorList>
    </citation>
    <scope>NUCLEOTIDE SEQUENCE [LARGE SCALE GENOMIC DNA]</scope>
    <source>
        <strain evidence="2 3">LFI1238</strain>
    </source>
</reference>
<proteinExistence type="predicted"/>
<dbReference type="CDD" id="cd02440">
    <property type="entry name" value="AdoMet_MTases"/>
    <property type="match status" value="1"/>
</dbReference>
<accession>B6ERX3</accession>
<organism evidence="2 3">
    <name type="scientific">Aliivibrio salmonicida (strain LFI1238)</name>
    <name type="common">Vibrio salmonicida (strain LFI1238)</name>
    <dbReference type="NCBI Taxonomy" id="316275"/>
    <lineage>
        <taxon>Bacteria</taxon>
        <taxon>Pseudomonadati</taxon>
        <taxon>Pseudomonadota</taxon>
        <taxon>Gammaproteobacteria</taxon>
        <taxon>Vibrionales</taxon>
        <taxon>Vibrionaceae</taxon>
        <taxon>Aliivibrio</taxon>
    </lineage>
</organism>
<feature type="domain" description="Methyltransferase" evidence="1">
    <location>
        <begin position="74"/>
        <end position="151"/>
    </location>
</feature>
<keyword evidence="3" id="KW-1185">Reference proteome</keyword>